<dbReference type="PANTHER" id="PTHR42844">
    <property type="entry name" value="DIHYDRONEOPTERIN ALDOLASE 1-RELATED"/>
    <property type="match status" value="1"/>
</dbReference>
<dbReference type="SUPFAM" id="SSF55620">
    <property type="entry name" value="Tetrahydrobiopterin biosynthesis enzymes-like"/>
    <property type="match status" value="1"/>
</dbReference>
<accession>A0A549YH17</accession>
<gene>
    <name evidence="8" type="primary">folB</name>
    <name evidence="8" type="ORF">FH966_05005</name>
</gene>
<dbReference type="InterPro" id="IPR006157">
    <property type="entry name" value="FolB_dom"/>
</dbReference>
<protein>
    <recommendedName>
        <fullName evidence="6">7,8-dihydroneopterin aldolase</fullName>
        <ecNumber evidence="6">4.1.2.25</ecNumber>
    </recommendedName>
</protein>
<dbReference type="GO" id="GO:0005737">
    <property type="term" value="C:cytoplasm"/>
    <property type="evidence" value="ECO:0007669"/>
    <property type="project" value="TreeGrafter"/>
</dbReference>
<evidence type="ECO:0000313" key="9">
    <source>
        <dbReference type="Proteomes" id="UP000319280"/>
    </source>
</evidence>
<evidence type="ECO:0000256" key="1">
    <source>
        <dbReference type="ARBA" id="ARBA00001353"/>
    </source>
</evidence>
<comment type="pathway">
    <text evidence="2 6">Cofactor biosynthesis; tetrahydrofolate biosynthesis; 2-amino-4-hydroxy-6-hydroxymethyl-7,8-dihydropteridine diphosphate from 7,8-dihydroneopterin triphosphate: step 3/4.</text>
</comment>
<dbReference type="UniPathway" id="UPA00077">
    <property type="reaction ID" value="UER00154"/>
</dbReference>
<dbReference type="EMBL" id="VJMZ01000001">
    <property type="protein sequence ID" value="TRM11137.1"/>
    <property type="molecule type" value="Genomic_DNA"/>
</dbReference>
<evidence type="ECO:0000256" key="5">
    <source>
        <dbReference type="ARBA" id="ARBA00023239"/>
    </source>
</evidence>
<dbReference type="SMART" id="SM00905">
    <property type="entry name" value="FolB"/>
    <property type="match status" value="1"/>
</dbReference>
<dbReference type="Proteomes" id="UP000319280">
    <property type="component" value="Unassembled WGS sequence"/>
</dbReference>
<keyword evidence="9" id="KW-1185">Reference proteome</keyword>
<dbReference type="InterPro" id="IPR043133">
    <property type="entry name" value="GTP-CH-I_C/QueF"/>
</dbReference>
<keyword evidence="5 6" id="KW-0456">Lyase</keyword>
<reference evidence="8 9" key="1">
    <citation type="submission" date="2019-07" db="EMBL/GenBank/DDBJ databases">
        <title>Genomic analysis of Lentibacillus sp. NKC851-2.</title>
        <authorList>
            <person name="Oh Y.J."/>
        </authorList>
    </citation>
    <scope>NUCLEOTIDE SEQUENCE [LARGE SCALE GENOMIC DNA]</scope>
    <source>
        <strain evidence="8 9">NKC851-2</strain>
    </source>
</reference>
<evidence type="ECO:0000256" key="2">
    <source>
        <dbReference type="ARBA" id="ARBA00005013"/>
    </source>
</evidence>
<dbReference type="FunFam" id="3.30.1130.10:FF:000003">
    <property type="entry name" value="7,8-dihydroneopterin aldolase"/>
    <property type="match status" value="1"/>
</dbReference>
<dbReference type="CDD" id="cd00534">
    <property type="entry name" value="DHNA_DHNTPE"/>
    <property type="match status" value="1"/>
</dbReference>
<name>A0A549YH17_9BACI</name>
<dbReference type="PANTHER" id="PTHR42844:SF1">
    <property type="entry name" value="DIHYDRONEOPTERIN ALDOLASE 1-RELATED"/>
    <property type="match status" value="1"/>
</dbReference>
<keyword evidence="4 6" id="KW-0289">Folate biosynthesis</keyword>
<dbReference type="RefSeq" id="WP_142790319.1">
    <property type="nucleotide sequence ID" value="NZ_VJMZ01000001.1"/>
</dbReference>
<comment type="function">
    <text evidence="6">Catalyzes the conversion of 7,8-dihydroneopterin to 6-hydroxymethyl-7,8-dihydropterin.</text>
</comment>
<dbReference type="EC" id="4.1.2.25" evidence="6"/>
<dbReference type="AlphaFoldDB" id="A0A549YH17"/>
<evidence type="ECO:0000256" key="4">
    <source>
        <dbReference type="ARBA" id="ARBA00022909"/>
    </source>
</evidence>
<evidence type="ECO:0000259" key="7">
    <source>
        <dbReference type="SMART" id="SM00905"/>
    </source>
</evidence>
<proteinExistence type="inferred from homology"/>
<dbReference type="NCBIfam" id="TIGR00525">
    <property type="entry name" value="folB"/>
    <property type="match status" value="1"/>
</dbReference>
<organism evidence="8 9">
    <name type="scientific">Lentibacillus cibarius</name>
    <dbReference type="NCBI Taxonomy" id="2583219"/>
    <lineage>
        <taxon>Bacteria</taxon>
        <taxon>Bacillati</taxon>
        <taxon>Bacillota</taxon>
        <taxon>Bacilli</taxon>
        <taxon>Bacillales</taxon>
        <taxon>Bacillaceae</taxon>
        <taxon>Lentibacillus</taxon>
    </lineage>
</organism>
<dbReference type="GO" id="GO:0046656">
    <property type="term" value="P:folic acid biosynthetic process"/>
    <property type="evidence" value="ECO:0007669"/>
    <property type="project" value="UniProtKB-UniRule"/>
</dbReference>
<evidence type="ECO:0000256" key="6">
    <source>
        <dbReference type="RuleBase" id="RU362079"/>
    </source>
</evidence>
<comment type="similarity">
    <text evidence="3 6">Belongs to the DHNA family.</text>
</comment>
<sequence>MDKILLNQLAFYGYHGLFQEEKKLGQRFYVDVELHADLKKAGRSDDMNDSIDYGAVYHVIKAVMEGKSINLLEALAETISIQLFQSFSLLDACLIRITKPDPPIPGHYQSVAAEIFRRRNE</sequence>
<dbReference type="Gene3D" id="3.30.1130.10">
    <property type="match status" value="1"/>
</dbReference>
<evidence type="ECO:0000313" key="8">
    <source>
        <dbReference type="EMBL" id="TRM11137.1"/>
    </source>
</evidence>
<dbReference type="GO" id="GO:0004150">
    <property type="term" value="F:dihydroneopterin aldolase activity"/>
    <property type="evidence" value="ECO:0007669"/>
    <property type="project" value="UniProtKB-UniRule"/>
</dbReference>
<comment type="caution">
    <text evidence="8">The sequence shown here is derived from an EMBL/GenBank/DDBJ whole genome shotgun (WGS) entry which is preliminary data.</text>
</comment>
<evidence type="ECO:0000256" key="3">
    <source>
        <dbReference type="ARBA" id="ARBA00005708"/>
    </source>
</evidence>
<dbReference type="GO" id="GO:0046654">
    <property type="term" value="P:tetrahydrofolate biosynthetic process"/>
    <property type="evidence" value="ECO:0007669"/>
    <property type="project" value="UniProtKB-UniRule"/>
</dbReference>
<comment type="catalytic activity">
    <reaction evidence="1 6">
        <text>7,8-dihydroneopterin = 6-hydroxymethyl-7,8-dihydropterin + glycolaldehyde</text>
        <dbReference type="Rhea" id="RHEA:10540"/>
        <dbReference type="ChEBI" id="CHEBI:17001"/>
        <dbReference type="ChEBI" id="CHEBI:17071"/>
        <dbReference type="ChEBI" id="CHEBI:44841"/>
        <dbReference type="EC" id="4.1.2.25"/>
    </reaction>
</comment>
<feature type="domain" description="Dihydroneopterin aldolase/epimerase" evidence="7">
    <location>
        <begin position="4"/>
        <end position="117"/>
    </location>
</feature>
<dbReference type="Pfam" id="PF02152">
    <property type="entry name" value="FolB"/>
    <property type="match status" value="1"/>
</dbReference>
<dbReference type="InterPro" id="IPR006156">
    <property type="entry name" value="Dihydroneopterin_aldolase"/>
</dbReference>
<dbReference type="NCBIfam" id="TIGR00526">
    <property type="entry name" value="folB_dom"/>
    <property type="match status" value="1"/>
</dbReference>